<keyword evidence="2" id="KW-1185">Reference proteome</keyword>
<organism evidence="1 2">
    <name type="scientific">Hungatella hominis</name>
    <dbReference type="NCBI Taxonomy" id="2763050"/>
    <lineage>
        <taxon>Bacteria</taxon>
        <taxon>Bacillati</taxon>
        <taxon>Bacillota</taxon>
        <taxon>Clostridia</taxon>
        <taxon>Lachnospirales</taxon>
        <taxon>Lachnospiraceae</taxon>
        <taxon>Hungatella</taxon>
    </lineage>
</organism>
<name>A0ABR7HB91_9FIRM</name>
<dbReference type="Proteomes" id="UP000634672">
    <property type="component" value="Unassembled WGS sequence"/>
</dbReference>
<dbReference type="RefSeq" id="WP_187023268.1">
    <property type="nucleotide sequence ID" value="NZ_JACOPB010000011.1"/>
</dbReference>
<reference evidence="1 2" key="1">
    <citation type="submission" date="2020-08" db="EMBL/GenBank/DDBJ databases">
        <title>Genome public.</title>
        <authorList>
            <person name="Liu C."/>
            <person name="Sun Q."/>
        </authorList>
    </citation>
    <scope>NUCLEOTIDE SEQUENCE [LARGE SCALE GENOMIC DNA]</scope>
    <source>
        <strain evidence="1 2">NSJ-66</strain>
    </source>
</reference>
<evidence type="ECO:0000313" key="2">
    <source>
        <dbReference type="Proteomes" id="UP000634672"/>
    </source>
</evidence>
<evidence type="ECO:0000313" key="1">
    <source>
        <dbReference type="EMBL" id="MBC5710463.1"/>
    </source>
</evidence>
<comment type="caution">
    <text evidence="1">The sequence shown here is derived from an EMBL/GenBank/DDBJ whole genome shotgun (WGS) entry which is preliminary data.</text>
</comment>
<gene>
    <name evidence="1" type="ORF">H8S75_21150</name>
</gene>
<accession>A0ABR7HB91</accession>
<sequence>MASFSYNIDLMLGKNKLDNEIWDGSVQMAFSGVPIEKMSREADSVEVMYVATTKEDENQADVSAEDVVEDCKCKK</sequence>
<proteinExistence type="predicted"/>
<dbReference type="EMBL" id="JACOPB010000011">
    <property type="protein sequence ID" value="MBC5710463.1"/>
    <property type="molecule type" value="Genomic_DNA"/>
</dbReference>
<protein>
    <submittedName>
        <fullName evidence="1">Uncharacterized protein</fullName>
    </submittedName>
</protein>